<feature type="compositionally biased region" description="Low complexity" evidence="8">
    <location>
        <begin position="767"/>
        <end position="798"/>
    </location>
</feature>
<feature type="region of interest" description="Disordered" evidence="8">
    <location>
        <begin position="660"/>
        <end position="917"/>
    </location>
</feature>
<feature type="domain" description="Restriction of telomere capping protein 4 C-terminal" evidence="9">
    <location>
        <begin position="561"/>
        <end position="665"/>
    </location>
</feature>
<evidence type="ECO:0000256" key="7">
    <source>
        <dbReference type="ARBA" id="ARBA00023242"/>
    </source>
</evidence>
<feature type="region of interest" description="Disordered" evidence="8">
    <location>
        <begin position="140"/>
        <end position="195"/>
    </location>
</feature>
<feature type="compositionally biased region" description="Low complexity" evidence="8">
    <location>
        <begin position="820"/>
        <end position="833"/>
    </location>
</feature>
<feature type="compositionally biased region" description="Polar residues" evidence="8">
    <location>
        <begin position="723"/>
        <end position="733"/>
    </location>
</feature>
<dbReference type="SMART" id="SM01312">
    <property type="entry name" value="RTC4"/>
    <property type="match status" value="1"/>
</dbReference>
<evidence type="ECO:0000313" key="10">
    <source>
        <dbReference type="EMBL" id="POY73269.1"/>
    </source>
</evidence>
<dbReference type="AlphaFoldDB" id="A0A2S5B933"/>
<protein>
    <recommendedName>
        <fullName evidence="5">Restriction of telomere capping protein 4</fullName>
    </recommendedName>
</protein>
<feature type="compositionally biased region" description="Polar residues" evidence="8">
    <location>
        <begin position="83"/>
        <end position="93"/>
    </location>
</feature>
<dbReference type="InterPro" id="IPR028094">
    <property type="entry name" value="RTC4_C"/>
</dbReference>
<evidence type="ECO:0000256" key="4">
    <source>
        <dbReference type="ARBA" id="ARBA00009461"/>
    </source>
</evidence>
<feature type="region of interest" description="Disordered" evidence="8">
    <location>
        <begin position="65"/>
        <end position="104"/>
    </location>
</feature>
<keyword evidence="11" id="KW-1185">Reference proteome</keyword>
<dbReference type="PANTHER" id="PTHR41391:SF1">
    <property type="entry name" value="RESTRICTION OF TELOMERE CAPPING PROTEIN 4"/>
    <property type="match status" value="1"/>
</dbReference>
<feature type="compositionally biased region" description="Basic and acidic residues" evidence="8">
    <location>
        <begin position="184"/>
        <end position="195"/>
    </location>
</feature>
<comment type="similarity">
    <text evidence="4">Belongs to the RTC4 family.</text>
</comment>
<evidence type="ECO:0000256" key="8">
    <source>
        <dbReference type="SAM" id="MobiDB-lite"/>
    </source>
</evidence>
<evidence type="ECO:0000313" key="11">
    <source>
        <dbReference type="Proteomes" id="UP000237144"/>
    </source>
</evidence>
<evidence type="ECO:0000259" key="9">
    <source>
        <dbReference type="SMART" id="SM01312"/>
    </source>
</evidence>
<dbReference type="OrthoDB" id="2506625at2759"/>
<dbReference type="InterPro" id="IPR039024">
    <property type="entry name" value="RTC4"/>
</dbReference>
<feature type="compositionally biased region" description="Basic and acidic residues" evidence="8">
    <location>
        <begin position="368"/>
        <end position="386"/>
    </location>
</feature>
<comment type="subcellular location">
    <subcellularLocation>
        <location evidence="3">Cytoplasm</location>
    </subcellularLocation>
    <subcellularLocation>
        <location evidence="2">Nucleus</location>
    </subcellularLocation>
</comment>
<name>A0A2S5B933_9BASI</name>
<feature type="compositionally biased region" description="Basic residues" evidence="8">
    <location>
        <begin position="299"/>
        <end position="319"/>
    </location>
</feature>
<dbReference type="EMBL" id="PJQD01000038">
    <property type="protein sequence ID" value="POY73269.1"/>
    <property type="molecule type" value="Genomic_DNA"/>
</dbReference>
<organism evidence="10 11">
    <name type="scientific">Rhodotorula taiwanensis</name>
    <dbReference type="NCBI Taxonomy" id="741276"/>
    <lineage>
        <taxon>Eukaryota</taxon>
        <taxon>Fungi</taxon>
        <taxon>Dikarya</taxon>
        <taxon>Basidiomycota</taxon>
        <taxon>Pucciniomycotina</taxon>
        <taxon>Microbotryomycetes</taxon>
        <taxon>Sporidiobolales</taxon>
        <taxon>Sporidiobolaceae</taxon>
        <taxon>Rhodotorula</taxon>
    </lineage>
</organism>
<evidence type="ECO:0000256" key="5">
    <source>
        <dbReference type="ARBA" id="ARBA00015162"/>
    </source>
</evidence>
<dbReference type="Proteomes" id="UP000237144">
    <property type="component" value="Unassembled WGS sequence"/>
</dbReference>
<dbReference type="Pfam" id="PF14474">
    <property type="entry name" value="RTC4"/>
    <property type="match status" value="1"/>
</dbReference>
<comment type="function">
    <text evidence="1">May be involved in a process influencing telomere capping.</text>
</comment>
<evidence type="ECO:0000256" key="2">
    <source>
        <dbReference type="ARBA" id="ARBA00004123"/>
    </source>
</evidence>
<dbReference type="PANTHER" id="PTHR41391">
    <property type="entry name" value="RESTRICTION OF TELOMERE CAPPING PROTEIN 4"/>
    <property type="match status" value="1"/>
</dbReference>
<feature type="compositionally biased region" description="Basic residues" evidence="8">
    <location>
        <begin position="882"/>
        <end position="917"/>
    </location>
</feature>
<feature type="region of interest" description="Disordered" evidence="8">
    <location>
        <begin position="220"/>
        <end position="417"/>
    </location>
</feature>
<proteinExistence type="inferred from homology"/>
<dbReference type="GO" id="GO:0005737">
    <property type="term" value="C:cytoplasm"/>
    <property type="evidence" value="ECO:0007669"/>
    <property type="project" value="UniProtKB-SubCell"/>
</dbReference>
<evidence type="ECO:0000256" key="3">
    <source>
        <dbReference type="ARBA" id="ARBA00004496"/>
    </source>
</evidence>
<comment type="caution">
    <text evidence="10">The sequence shown here is derived from an EMBL/GenBank/DDBJ whole genome shotgun (WGS) entry which is preliminary data.</text>
</comment>
<accession>A0A2S5B933</accession>
<feature type="compositionally biased region" description="Polar residues" evidence="8">
    <location>
        <begin position="152"/>
        <end position="166"/>
    </location>
</feature>
<gene>
    <name evidence="10" type="ORF">BMF94_3603</name>
</gene>
<keyword evidence="7" id="KW-0539">Nucleus</keyword>
<dbReference type="GO" id="GO:0005634">
    <property type="term" value="C:nucleus"/>
    <property type="evidence" value="ECO:0007669"/>
    <property type="project" value="UniProtKB-SubCell"/>
</dbReference>
<keyword evidence="6" id="KW-0963">Cytoplasm</keyword>
<evidence type="ECO:0000256" key="1">
    <source>
        <dbReference type="ARBA" id="ARBA00002738"/>
    </source>
</evidence>
<reference evidence="10 11" key="1">
    <citation type="journal article" date="2018" name="Front. Microbiol.">
        <title>Prospects for Fungal Bioremediation of Acidic Radioactive Waste Sites: Characterization and Genome Sequence of Rhodotorula taiwanensis MD1149.</title>
        <authorList>
            <person name="Tkavc R."/>
            <person name="Matrosova V.Y."/>
            <person name="Grichenko O.E."/>
            <person name="Gostincar C."/>
            <person name="Volpe R.P."/>
            <person name="Klimenkova P."/>
            <person name="Gaidamakova E.K."/>
            <person name="Zhou C.E."/>
            <person name="Stewart B.J."/>
            <person name="Lyman M.G."/>
            <person name="Malfatti S.A."/>
            <person name="Rubinfeld B."/>
            <person name="Courtot M."/>
            <person name="Singh J."/>
            <person name="Dalgard C.L."/>
            <person name="Hamilton T."/>
            <person name="Frey K.G."/>
            <person name="Gunde-Cimerman N."/>
            <person name="Dugan L."/>
            <person name="Daly M.J."/>
        </authorList>
    </citation>
    <scope>NUCLEOTIDE SEQUENCE [LARGE SCALE GENOMIC DNA]</scope>
    <source>
        <strain evidence="10 11">MD1149</strain>
    </source>
</reference>
<evidence type="ECO:0000256" key="6">
    <source>
        <dbReference type="ARBA" id="ARBA00022490"/>
    </source>
</evidence>
<sequence>MNREYGSYSRDYAALVKKPVVYETLPNSDIPPQRQRQAVPIATPREGSTHWPSSSVTNSVVGVAQFHSGPAPSSGRYGDSKPLTRQNSQSNANRGFVSNGRNGGDVAVLTDDFGLGPTEMFRGSGTAPKRYIETHLEEARGKALTKKGRTGAPSSHDSPYSMPNRSSPKRRPGSPTKADQVAEAARKEEQEKELEYDRFEARAKANKAAALDKQEQLRIARRAAAAAADQDAKDSVRKAAKPGNVFDKIKQAGKMQKSKQREETTALAARSPDKKRKIDKGKSKVVQLDITDDEETSPRRKRKGSAEKKKHSSPPKKQSRLGGARRNGFEDDESTTSNRQPSKSESKTKKAPRLRQIDSEEPSETDEPAERVVPLHELLQEARVAKDATAGETPTKVESTSDEEILGVNGSPSSPARRLGYDARFDSPEKLFVPTQAAVDPDTLCPFCDQPLPDQPSEDLLAKKATLLKDPSAKRRATIKNPKAVRLRDGHVMRTAQFCKQHENERKHIPLGRERGWPSSINWAALPTRIERLLRDHLSKIVLGQTHTDFLEQARNDYERLGGKRSNAVDDFATFNVEEPGYYGPEGRRVMYHAIETLLTKTYPLLTAFRTAPLDIDFYIRRVLVPECGVELIRDDLGGAAQTSRDDAVRVMQESRGYGKAMFPDVGGEAEGARREASQAPPESSPTNDEPKSQGRRVAIRISSSPSPSPSPSPSKNDRKSRTLVTVTSSPHVSDSDDSTTEMVRTARSSPPPATKSGAGGFRKPKGFSSSSATSKSTSSGSTVFKSSKGSTTTAATTLFESDVSDDDDCDALRPPPSAQPSSSRTASSGLSGRPRDPLQSTTSTGLLAGMRIASDASESESEAESVDSLPEEISTGGVAKNPKKDKARSKKTGSTSSKKRKSPKKAKKTKSPKKRK</sequence>